<evidence type="ECO:0000256" key="2">
    <source>
        <dbReference type="ARBA" id="ARBA00022793"/>
    </source>
</evidence>
<dbReference type="GO" id="GO:0004058">
    <property type="term" value="F:aromatic-L-amino-acid decarboxylase activity"/>
    <property type="evidence" value="ECO:0007669"/>
    <property type="project" value="UniProtKB-ARBA"/>
</dbReference>
<dbReference type="Gene3D" id="3.40.640.10">
    <property type="entry name" value="Type I PLP-dependent aspartate aminotransferase-like (Major domain)"/>
    <property type="match status" value="1"/>
</dbReference>
<dbReference type="InterPro" id="IPR015421">
    <property type="entry name" value="PyrdxlP-dep_Trfase_major"/>
</dbReference>
<comment type="caution">
    <text evidence="7">The sequence shown here is derived from an EMBL/GenBank/DDBJ whole genome shotgun (WGS) entry which is preliminary data.</text>
</comment>
<protein>
    <recommendedName>
        <fullName evidence="9">Glutamate decarboxylase</fullName>
    </recommendedName>
</protein>
<dbReference type="PANTHER" id="PTHR11999">
    <property type="entry name" value="GROUP II PYRIDOXAL-5-PHOSPHATE DECARBOXYLASE"/>
    <property type="match status" value="1"/>
</dbReference>
<evidence type="ECO:0000256" key="1">
    <source>
        <dbReference type="ARBA" id="ARBA00001933"/>
    </source>
</evidence>
<dbReference type="GO" id="GO:0005737">
    <property type="term" value="C:cytoplasm"/>
    <property type="evidence" value="ECO:0007669"/>
    <property type="project" value="TreeGrafter"/>
</dbReference>
<evidence type="ECO:0000256" key="3">
    <source>
        <dbReference type="ARBA" id="ARBA00022898"/>
    </source>
</evidence>
<proteinExistence type="inferred from homology"/>
<evidence type="ECO:0008006" key="9">
    <source>
        <dbReference type="Google" id="ProtNLM"/>
    </source>
</evidence>
<keyword evidence="4 6" id="KW-0456">Lyase</keyword>
<dbReference type="EMBL" id="NGJS01000005">
    <property type="protein sequence ID" value="RST99355.1"/>
    <property type="molecule type" value="Genomic_DNA"/>
</dbReference>
<dbReference type="InterPro" id="IPR010977">
    <property type="entry name" value="Aromatic_deC"/>
</dbReference>
<evidence type="ECO:0000313" key="7">
    <source>
        <dbReference type="EMBL" id="RST99355.1"/>
    </source>
</evidence>
<comment type="similarity">
    <text evidence="6">Belongs to the group II decarboxylase family.</text>
</comment>
<dbReference type="OrthoDB" id="9803665at2"/>
<dbReference type="Proteomes" id="UP000287857">
    <property type="component" value="Unassembled WGS sequence"/>
</dbReference>
<reference evidence="7 8" key="1">
    <citation type="submission" date="2017-05" db="EMBL/GenBank/DDBJ databases">
        <title>Vagococcus spp. assemblies.</title>
        <authorList>
            <person name="Gulvik C.A."/>
        </authorList>
    </citation>
    <scope>NUCLEOTIDE SEQUENCE [LARGE SCALE GENOMIC DNA]</scope>
    <source>
        <strain evidence="7 8">SS1995</strain>
    </source>
</reference>
<dbReference type="Pfam" id="PF00282">
    <property type="entry name" value="Pyridoxal_deC"/>
    <property type="match status" value="1"/>
</dbReference>
<name>A0A429ZZB7_9ENTE</name>
<dbReference type="InterPro" id="IPR002129">
    <property type="entry name" value="PyrdxlP-dep_de-COase"/>
</dbReference>
<evidence type="ECO:0000256" key="5">
    <source>
        <dbReference type="PIRSR" id="PIRSR602129-50"/>
    </source>
</evidence>
<gene>
    <name evidence="7" type="ORF">CBF37_05130</name>
</gene>
<sequence>MLQYFMARNNMEENVMKTKNYMKQFIDTYYDRHQNLDKQPVIELINDQTFNELSDTVILEEGRSLPELLSIIEEKVYANRLILEHPRNFAFIPAPVEDVSRLGDMINTFYNPNACGWYASSGTACIEHALINWLCEQAGYTKNASGIIVSGGSMANLTAAITARDTKIQPDQIAKGVVYISNQAHHSINKSLHIIGIPDDRIRYINTDDNLKIIPDDLDKKIINDKRDGLIPFLVIATAGSTNAGVIDPLHEIALIADKHDLWFHIDGAFGASLLLSGEHKHLVNRINSADSITWDAHKWLFQTYSCAMLLVKNRSTLLHSFSDNAEYLADAQKADHTDFWDLGIELSHPARGMKLWLTLQNLGTKQIAQKIDFGVYTAEYTQQVICNFNHWQIVTPAQTAIINFRYYHKDLSAEILNDINSLLSEKIVASGYAQIMTTKINGATTLRMCTTSPKTTHQDIDQTISKLNDFLNEVL</sequence>
<dbReference type="AlphaFoldDB" id="A0A429ZZB7"/>
<feature type="modified residue" description="N6-(pyridoxal phosphate)lysine" evidence="5">
    <location>
        <position position="299"/>
    </location>
</feature>
<evidence type="ECO:0000256" key="6">
    <source>
        <dbReference type="RuleBase" id="RU000382"/>
    </source>
</evidence>
<dbReference type="InterPro" id="IPR015424">
    <property type="entry name" value="PyrdxlP-dep_Trfase"/>
</dbReference>
<dbReference type="GO" id="GO:0019752">
    <property type="term" value="P:carboxylic acid metabolic process"/>
    <property type="evidence" value="ECO:0007669"/>
    <property type="project" value="InterPro"/>
</dbReference>
<dbReference type="PROSITE" id="PS00392">
    <property type="entry name" value="DDC_GAD_HDC_YDC"/>
    <property type="match status" value="1"/>
</dbReference>
<evidence type="ECO:0000313" key="8">
    <source>
        <dbReference type="Proteomes" id="UP000287857"/>
    </source>
</evidence>
<dbReference type="InterPro" id="IPR021115">
    <property type="entry name" value="Pyridoxal-P_BS"/>
</dbReference>
<evidence type="ECO:0000256" key="4">
    <source>
        <dbReference type="ARBA" id="ARBA00023239"/>
    </source>
</evidence>
<dbReference type="Gene3D" id="3.90.1150.170">
    <property type="match status" value="1"/>
</dbReference>
<keyword evidence="3 5" id="KW-0663">Pyridoxal phosphate</keyword>
<keyword evidence="8" id="KW-1185">Reference proteome</keyword>
<comment type="cofactor">
    <cofactor evidence="1 5 6">
        <name>pyridoxal 5'-phosphate</name>
        <dbReference type="ChEBI" id="CHEBI:597326"/>
    </cofactor>
</comment>
<organism evidence="7 8">
    <name type="scientific">Vagococcus vulneris</name>
    <dbReference type="NCBI Taxonomy" id="1977869"/>
    <lineage>
        <taxon>Bacteria</taxon>
        <taxon>Bacillati</taxon>
        <taxon>Bacillota</taxon>
        <taxon>Bacilli</taxon>
        <taxon>Lactobacillales</taxon>
        <taxon>Enterococcaceae</taxon>
        <taxon>Vagococcus</taxon>
    </lineage>
</organism>
<keyword evidence="2" id="KW-0210">Decarboxylase</keyword>
<dbReference type="SUPFAM" id="SSF53383">
    <property type="entry name" value="PLP-dependent transferases"/>
    <property type="match status" value="1"/>
</dbReference>
<accession>A0A429ZZB7</accession>
<dbReference type="GO" id="GO:0030170">
    <property type="term" value="F:pyridoxal phosphate binding"/>
    <property type="evidence" value="ECO:0007669"/>
    <property type="project" value="InterPro"/>
</dbReference>
<dbReference type="PANTHER" id="PTHR11999:SF70">
    <property type="entry name" value="MIP05841P"/>
    <property type="match status" value="1"/>
</dbReference>